<sequence>MGEDSKTIGTESLTSGKAMMANGPDALHQYIANTFEAAIGHELPQMEVRYSNLSITANIAVTGAVTVKSELPTVFNTIKRSLARFAWNKHVEHKEIIKGASGVLKPGTI</sequence>
<feature type="non-terminal residue" evidence="1">
    <location>
        <position position="109"/>
    </location>
</feature>
<evidence type="ECO:0000313" key="2">
    <source>
        <dbReference type="Proteomes" id="UP000277300"/>
    </source>
</evidence>
<organism evidence="1 2">
    <name type="scientific">Phytophthora kernoviae</name>
    <dbReference type="NCBI Taxonomy" id="325452"/>
    <lineage>
        <taxon>Eukaryota</taxon>
        <taxon>Sar</taxon>
        <taxon>Stramenopiles</taxon>
        <taxon>Oomycota</taxon>
        <taxon>Peronosporomycetes</taxon>
        <taxon>Peronosporales</taxon>
        <taxon>Peronosporaceae</taxon>
        <taxon>Phytophthora</taxon>
    </lineage>
</organism>
<proteinExistence type="predicted"/>
<protein>
    <submittedName>
        <fullName evidence="1">Uncharacterized protein</fullName>
    </submittedName>
</protein>
<dbReference type="AlphaFoldDB" id="A0A3F2RCC9"/>
<gene>
    <name evidence="1" type="ORF">BBP00_00009528</name>
</gene>
<dbReference type="EMBL" id="MBDO02000706">
    <property type="protein sequence ID" value="RLN52762.1"/>
    <property type="molecule type" value="Genomic_DNA"/>
</dbReference>
<evidence type="ECO:0000313" key="1">
    <source>
        <dbReference type="EMBL" id="RLN52762.1"/>
    </source>
</evidence>
<name>A0A3F2RCC9_9STRA</name>
<reference evidence="1 2" key="1">
    <citation type="submission" date="2018-07" db="EMBL/GenBank/DDBJ databases">
        <title>Genome sequencing of oomycete isolates from Chile give support for New Zealand origin for Phytophthora kernoviae and make available the first Nothophytophthora sp. genome.</title>
        <authorList>
            <person name="Studholme D.J."/>
            <person name="Sanfuentes E."/>
            <person name="Panda P."/>
            <person name="Hill R."/>
            <person name="Sambles C."/>
            <person name="Grant M."/>
            <person name="Williams N.M."/>
            <person name="Mcdougal R.L."/>
        </authorList>
    </citation>
    <scope>NUCLEOTIDE SEQUENCE [LARGE SCALE GENOMIC DNA]</scope>
    <source>
        <strain evidence="1">Chile6</strain>
    </source>
</reference>
<dbReference type="Proteomes" id="UP000277300">
    <property type="component" value="Unassembled WGS sequence"/>
</dbReference>
<comment type="caution">
    <text evidence="1">The sequence shown here is derived from an EMBL/GenBank/DDBJ whole genome shotgun (WGS) entry which is preliminary data.</text>
</comment>
<dbReference type="OrthoDB" id="128790at2759"/>
<accession>A0A3F2RCC9</accession>